<protein>
    <submittedName>
        <fullName evidence="1">Uncharacterized protein</fullName>
    </submittedName>
</protein>
<evidence type="ECO:0000313" key="2">
    <source>
        <dbReference type="Proteomes" id="UP000625247"/>
    </source>
</evidence>
<dbReference type="EMBL" id="JACYNP010000019">
    <property type="protein sequence ID" value="MBD8124483.1"/>
    <property type="molecule type" value="Genomic_DNA"/>
</dbReference>
<sequence length="151" mass="17191">MDTAVEHHLLSDAMARLAGQPLSQADDDALVNLAHQVWYEHSSMESELRRFLASHPEELAVRRAGYLLERLTRFPCATDDRVRETLQALSLLMRGFPRAAERHEAGQVRLRDRRDELALSWGLNEGLGLKVQTLLPYQTRHYAAARSSAFQ</sequence>
<proteinExistence type="predicted"/>
<organism evidence="1 2">
    <name type="scientific">Pseudomonas lutea</name>
    <dbReference type="NCBI Taxonomy" id="243924"/>
    <lineage>
        <taxon>Bacteria</taxon>
        <taxon>Pseudomonadati</taxon>
        <taxon>Pseudomonadota</taxon>
        <taxon>Gammaproteobacteria</taxon>
        <taxon>Pseudomonadales</taxon>
        <taxon>Pseudomonadaceae</taxon>
        <taxon>Pseudomonas</taxon>
    </lineage>
</organism>
<evidence type="ECO:0000313" key="1">
    <source>
        <dbReference type="EMBL" id="MBD8124483.1"/>
    </source>
</evidence>
<reference evidence="1 2" key="1">
    <citation type="journal article" date="2020" name="FEMS Microbiol. Ecol.">
        <title>Temporal dynamics of bacterial communities during seed development and maturation.</title>
        <authorList>
            <person name="Chesneau G."/>
            <person name="Torres-Cortes G."/>
            <person name="Briand M."/>
            <person name="Darrasse A."/>
            <person name="Preveaux A."/>
            <person name="Marais C."/>
            <person name="Jacques M.A."/>
            <person name="Shade A."/>
            <person name="Barret M."/>
        </authorList>
    </citation>
    <scope>NUCLEOTIDE SEQUENCE [LARGE SCALE GENOMIC DNA]</scope>
    <source>
        <strain evidence="1 2">CFBP13723</strain>
    </source>
</reference>
<gene>
    <name evidence="1" type="ORF">IFT62_25080</name>
</gene>
<dbReference type="RefSeq" id="WP_191946125.1">
    <property type="nucleotide sequence ID" value="NZ_JACYNP010000019.1"/>
</dbReference>
<accession>A0ABR9AEN0</accession>
<comment type="caution">
    <text evidence="1">The sequence shown here is derived from an EMBL/GenBank/DDBJ whole genome shotgun (WGS) entry which is preliminary data.</text>
</comment>
<dbReference type="Proteomes" id="UP000625247">
    <property type="component" value="Unassembled WGS sequence"/>
</dbReference>
<name>A0ABR9AEN0_9PSED</name>
<keyword evidence="2" id="KW-1185">Reference proteome</keyword>